<dbReference type="EMBL" id="JARBHB010000002">
    <property type="protein sequence ID" value="KAJ8891570.1"/>
    <property type="molecule type" value="Genomic_DNA"/>
</dbReference>
<name>A0ABQ9I4I3_9NEOP</name>
<dbReference type="Proteomes" id="UP001159363">
    <property type="component" value="Chromosome 2"/>
</dbReference>
<organism evidence="1 2">
    <name type="scientific">Dryococelus australis</name>
    <dbReference type="NCBI Taxonomy" id="614101"/>
    <lineage>
        <taxon>Eukaryota</taxon>
        <taxon>Metazoa</taxon>
        <taxon>Ecdysozoa</taxon>
        <taxon>Arthropoda</taxon>
        <taxon>Hexapoda</taxon>
        <taxon>Insecta</taxon>
        <taxon>Pterygota</taxon>
        <taxon>Neoptera</taxon>
        <taxon>Polyneoptera</taxon>
        <taxon>Phasmatodea</taxon>
        <taxon>Verophasmatodea</taxon>
        <taxon>Anareolatae</taxon>
        <taxon>Phasmatidae</taxon>
        <taxon>Eurycanthinae</taxon>
        <taxon>Dryococelus</taxon>
    </lineage>
</organism>
<comment type="caution">
    <text evidence="1">The sequence shown here is derived from an EMBL/GenBank/DDBJ whole genome shotgun (WGS) entry which is preliminary data.</text>
</comment>
<protein>
    <submittedName>
        <fullName evidence="1">Uncharacterized protein</fullName>
    </submittedName>
</protein>
<keyword evidence="2" id="KW-1185">Reference proteome</keyword>
<gene>
    <name evidence="1" type="ORF">PR048_004098</name>
</gene>
<sequence>MHACVYYYSLIEEPGSISIGHVSPFSSSTNITRSIISHLSECEISLEKLQVIRCDGTVNNSNWKNGVIRQLELLVGRPLQSSVCLLHFNKLPFSHIFQHIDGATTGPKSFSGSIEQQLTVCEKLPVVEYDSVDCFIPVDRKMLSKDQQYLLDISKAIKSGHCPED</sequence>
<evidence type="ECO:0000313" key="1">
    <source>
        <dbReference type="EMBL" id="KAJ8891570.1"/>
    </source>
</evidence>
<proteinExistence type="predicted"/>
<evidence type="ECO:0000313" key="2">
    <source>
        <dbReference type="Proteomes" id="UP001159363"/>
    </source>
</evidence>
<reference evidence="1 2" key="1">
    <citation type="submission" date="2023-02" db="EMBL/GenBank/DDBJ databases">
        <title>LHISI_Scaffold_Assembly.</title>
        <authorList>
            <person name="Stuart O.P."/>
            <person name="Cleave R."/>
            <person name="Magrath M.J.L."/>
            <person name="Mikheyev A.S."/>
        </authorList>
    </citation>
    <scope>NUCLEOTIDE SEQUENCE [LARGE SCALE GENOMIC DNA]</scope>
    <source>
        <strain evidence="1">Daus_M_001</strain>
        <tissue evidence="1">Leg muscle</tissue>
    </source>
</reference>
<accession>A0ABQ9I4I3</accession>